<dbReference type="RefSeq" id="WP_194123785.1">
    <property type="nucleotide sequence ID" value="NZ_JACYGY010000002.1"/>
</dbReference>
<dbReference type="Proteomes" id="UP000634134">
    <property type="component" value="Unassembled WGS sequence"/>
</dbReference>
<gene>
    <name evidence="1" type="ORF">IEE83_26700</name>
</gene>
<dbReference type="EMBL" id="JACYGY010000002">
    <property type="protein sequence ID" value="MBE9465488.1"/>
    <property type="molecule type" value="Genomic_DNA"/>
</dbReference>
<reference evidence="2" key="1">
    <citation type="submission" date="2023-07" db="EMBL/GenBank/DDBJ databases">
        <title>Dyadobacter sp. nov 'subterranea' isolated from contaminted grondwater.</title>
        <authorList>
            <person name="Szabo I."/>
            <person name="Al-Omari J."/>
            <person name="Szerdahelyi S.G."/>
            <person name="Rado J."/>
        </authorList>
    </citation>
    <scope>NUCLEOTIDE SEQUENCE [LARGE SCALE GENOMIC DNA]</scope>
    <source>
        <strain evidence="2">UP-52</strain>
    </source>
</reference>
<proteinExistence type="predicted"/>
<evidence type="ECO:0000313" key="1">
    <source>
        <dbReference type="EMBL" id="MBE9465488.1"/>
    </source>
</evidence>
<organism evidence="1 2">
    <name type="scientific">Dyadobacter subterraneus</name>
    <dbReference type="NCBI Taxonomy" id="2773304"/>
    <lineage>
        <taxon>Bacteria</taxon>
        <taxon>Pseudomonadati</taxon>
        <taxon>Bacteroidota</taxon>
        <taxon>Cytophagia</taxon>
        <taxon>Cytophagales</taxon>
        <taxon>Spirosomataceae</taxon>
        <taxon>Dyadobacter</taxon>
    </lineage>
</organism>
<name>A0ABR9WIZ5_9BACT</name>
<protein>
    <submittedName>
        <fullName evidence="1">Uncharacterized protein</fullName>
    </submittedName>
</protein>
<sequence>MPGNFRDIELSILNADTAHVYLNQYPGFKQVYANDFDSDYNSEGTIHISNIPDGKYFLQVFSKDTVRELTFEYTGRKSLSLFIFFCLIFSFKAPERDIEIHILNSLEADFFLLKMPEGKVVYHEMFDRNYVKVDEWHIKDMPDGKYKFQVISFEKLRDTTFMYTGKSSLTIRF</sequence>
<evidence type="ECO:0000313" key="2">
    <source>
        <dbReference type="Proteomes" id="UP000634134"/>
    </source>
</evidence>
<comment type="caution">
    <text evidence="1">The sequence shown here is derived from an EMBL/GenBank/DDBJ whole genome shotgun (WGS) entry which is preliminary data.</text>
</comment>
<accession>A0ABR9WIZ5</accession>
<keyword evidence="2" id="KW-1185">Reference proteome</keyword>